<dbReference type="InterPro" id="IPR000719">
    <property type="entry name" value="Prot_kinase_dom"/>
</dbReference>
<keyword evidence="2" id="KW-0723">Serine/threonine-protein kinase</keyword>
<dbReference type="GO" id="GO:0005524">
    <property type="term" value="F:ATP binding"/>
    <property type="evidence" value="ECO:0007669"/>
    <property type="project" value="UniProtKB-UniRule"/>
</dbReference>
<accession>A0A7N2M003</accession>
<comment type="similarity">
    <text evidence="1">Belongs to the protein kinase superfamily. CMGC Ser/Thr protein kinase family. CDC2/CDKX subfamily.</text>
</comment>
<dbReference type="InterPro" id="IPR050108">
    <property type="entry name" value="CDK"/>
</dbReference>
<keyword evidence="5" id="KW-0418">Kinase</keyword>
<dbReference type="PROSITE" id="PS00108">
    <property type="entry name" value="PROTEIN_KINASE_ST"/>
    <property type="match status" value="1"/>
</dbReference>
<name>A0A7N2M003_QUELO</name>
<organism evidence="13 14">
    <name type="scientific">Quercus lobata</name>
    <name type="common">Valley oak</name>
    <dbReference type="NCBI Taxonomy" id="97700"/>
    <lineage>
        <taxon>Eukaryota</taxon>
        <taxon>Viridiplantae</taxon>
        <taxon>Streptophyta</taxon>
        <taxon>Embryophyta</taxon>
        <taxon>Tracheophyta</taxon>
        <taxon>Spermatophyta</taxon>
        <taxon>Magnoliopsida</taxon>
        <taxon>eudicotyledons</taxon>
        <taxon>Gunneridae</taxon>
        <taxon>Pentapetalae</taxon>
        <taxon>rosids</taxon>
        <taxon>fabids</taxon>
        <taxon>Fagales</taxon>
        <taxon>Fagaceae</taxon>
        <taxon>Quercus</taxon>
    </lineage>
</organism>
<feature type="domain" description="Protein kinase" evidence="12">
    <location>
        <begin position="25"/>
        <end position="391"/>
    </location>
</feature>
<dbReference type="PROSITE" id="PS00107">
    <property type="entry name" value="PROTEIN_KINASE_ATP"/>
    <property type="match status" value="1"/>
</dbReference>
<feature type="region of interest" description="Disordered" evidence="11">
    <location>
        <begin position="420"/>
        <end position="531"/>
    </location>
</feature>
<dbReference type="PROSITE" id="PS50011">
    <property type="entry name" value="PROTEIN_KINASE_DOM"/>
    <property type="match status" value="1"/>
</dbReference>
<dbReference type="Gramene" id="QL06p045312:mrna">
    <property type="protein sequence ID" value="QL06p045312:mrna"/>
    <property type="gene ID" value="QL06p045312"/>
</dbReference>
<dbReference type="PANTHER" id="PTHR24056:SF495">
    <property type="entry name" value="CYCLIN-DEPENDENT KINASE 8-RELATED"/>
    <property type="match status" value="1"/>
</dbReference>
<dbReference type="FunFam" id="3.30.200.20:FF:000350">
    <property type="entry name" value="Cyclin-dependent kinase e-1"/>
    <property type="match status" value="1"/>
</dbReference>
<keyword evidence="6 10" id="KW-0067">ATP-binding</keyword>
<keyword evidence="3" id="KW-0808">Transferase</keyword>
<dbReference type="InterPro" id="IPR017441">
    <property type="entry name" value="Protein_kinase_ATP_BS"/>
</dbReference>
<dbReference type="CDD" id="cd07842">
    <property type="entry name" value="STKc_CDK8_like"/>
    <property type="match status" value="1"/>
</dbReference>
<dbReference type="AlphaFoldDB" id="A0A7N2M003"/>
<evidence type="ECO:0000256" key="2">
    <source>
        <dbReference type="ARBA" id="ARBA00022527"/>
    </source>
</evidence>
<evidence type="ECO:0000256" key="9">
    <source>
        <dbReference type="ARBA" id="ARBA00049280"/>
    </source>
</evidence>
<evidence type="ECO:0000256" key="10">
    <source>
        <dbReference type="PROSITE-ProRule" id="PRU10141"/>
    </source>
</evidence>
<dbReference type="OMA" id="YFKNGGP"/>
<comment type="catalytic activity">
    <reaction evidence="8">
        <text>L-seryl-[protein] + ATP = O-phospho-L-seryl-[protein] + ADP + H(+)</text>
        <dbReference type="Rhea" id="RHEA:17989"/>
        <dbReference type="Rhea" id="RHEA-COMP:9863"/>
        <dbReference type="Rhea" id="RHEA-COMP:11604"/>
        <dbReference type="ChEBI" id="CHEBI:15378"/>
        <dbReference type="ChEBI" id="CHEBI:29999"/>
        <dbReference type="ChEBI" id="CHEBI:30616"/>
        <dbReference type="ChEBI" id="CHEBI:83421"/>
        <dbReference type="ChEBI" id="CHEBI:456216"/>
        <dbReference type="EC" id="2.7.11.22"/>
    </reaction>
</comment>
<dbReference type="Gene3D" id="1.10.510.10">
    <property type="entry name" value="Transferase(Phosphotransferase) domain 1"/>
    <property type="match status" value="1"/>
</dbReference>
<evidence type="ECO:0000259" key="12">
    <source>
        <dbReference type="PROSITE" id="PS50011"/>
    </source>
</evidence>
<reference evidence="13 14" key="1">
    <citation type="journal article" date="2016" name="G3 (Bethesda)">
        <title>First Draft Assembly and Annotation of the Genome of a California Endemic Oak Quercus lobata Nee (Fagaceae).</title>
        <authorList>
            <person name="Sork V.L."/>
            <person name="Fitz-Gibbon S.T."/>
            <person name="Puiu D."/>
            <person name="Crepeau M."/>
            <person name="Gugger P.F."/>
            <person name="Sherman R."/>
            <person name="Stevens K."/>
            <person name="Langley C.H."/>
            <person name="Pellegrini M."/>
            <person name="Salzberg S.L."/>
        </authorList>
    </citation>
    <scope>NUCLEOTIDE SEQUENCE [LARGE SCALE GENOMIC DNA]</scope>
    <source>
        <strain evidence="13 14">cv. SW786</strain>
    </source>
</reference>
<dbReference type="GO" id="GO:0004693">
    <property type="term" value="F:cyclin-dependent protein serine/threonine kinase activity"/>
    <property type="evidence" value="ECO:0007669"/>
    <property type="project" value="UniProtKB-EC"/>
</dbReference>
<proteinExistence type="inferred from homology"/>
<evidence type="ECO:0000256" key="7">
    <source>
        <dbReference type="ARBA" id="ARBA00047811"/>
    </source>
</evidence>
<feature type="compositionally biased region" description="Polar residues" evidence="11">
    <location>
        <begin position="469"/>
        <end position="482"/>
    </location>
</feature>
<dbReference type="GO" id="GO:0008353">
    <property type="term" value="F:RNA polymerase II CTD heptapeptide repeat kinase activity"/>
    <property type="evidence" value="ECO:0007669"/>
    <property type="project" value="UniProtKB-EC"/>
</dbReference>
<dbReference type="Gene3D" id="3.30.200.20">
    <property type="entry name" value="Phosphorylase Kinase, domain 1"/>
    <property type="match status" value="1"/>
</dbReference>
<evidence type="ECO:0000313" key="14">
    <source>
        <dbReference type="Proteomes" id="UP000594261"/>
    </source>
</evidence>
<evidence type="ECO:0000256" key="3">
    <source>
        <dbReference type="ARBA" id="ARBA00022679"/>
    </source>
</evidence>
<dbReference type="InterPro" id="IPR008271">
    <property type="entry name" value="Ser/Thr_kinase_AS"/>
</dbReference>
<keyword evidence="4 10" id="KW-0547">Nucleotide-binding</keyword>
<reference evidence="13" key="2">
    <citation type="submission" date="2021-01" db="UniProtKB">
        <authorList>
            <consortium name="EnsemblPlants"/>
        </authorList>
    </citation>
    <scope>IDENTIFICATION</scope>
</reference>
<dbReference type="EMBL" id="LRBV02000006">
    <property type="status" value="NOT_ANNOTATED_CDS"/>
    <property type="molecule type" value="Genomic_DNA"/>
</dbReference>
<comment type="catalytic activity">
    <reaction evidence="7">
        <text>L-threonyl-[protein] + ATP = O-phospho-L-threonyl-[protein] + ADP + H(+)</text>
        <dbReference type="Rhea" id="RHEA:46608"/>
        <dbReference type="Rhea" id="RHEA-COMP:11060"/>
        <dbReference type="Rhea" id="RHEA-COMP:11605"/>
        <dbReference type="ChEBI" id="CHEBI:15378"/>
        <dbReference type="ChEBI" id="CHEBI:30013"/>
        <dbReference type="ChEBI" id="CHEBI:30616"/>
        <dbReference type="ChEBI" id="CHEBI:61977"/>
        <dbReference type="ChEBI" id="CHEBI:456216"/>
        <dbReference type="EC" id="2.7.11.22"/>
    </reaction>
</comment>
<dbReference type="EnsemblPlants" id="QL06p045312:mrna">
    <property type="protein sequence ID" value="QL06p045312:mrna"/>
    <property type="gene ID" value="QL06p045312"/>
</dbReference>
<evidence type="ECO:0000313" key="13">
    <source>
        <dbReference type="EnsemblPlants" id="QL06p045312:mrna"/>
    </source>
</evidence>
<dbReference type="SUPFAM" id="SSF56112">
    <property type="entry name" value="Protein kinase-like (PK-like)"/>
    <property type="match status" value="1"/>
</dbReference>
<dbReference type="Pfam" id="PF00069">
    <property type="entry name" value="Pkinase"/>
    <property type="match status" value="2"/>
</dbReference>
<feature type="binding site" evidence="10">
    <location>
        <position position="58"/>
    </location>
    <ligand>
        <name>ATP</name>
        <dbReference type="ChEBI" id="CHEBI:30616"/>
    </ligand>
</feature>
<dbReference type="PANTHER" id="PTHR24056">
    <property type="entry name" value="CELL DIVISION PROTEIN KINASE"/>
    <property type="match status" value="1"/>
</dbReference>
<dbReference type="GO" id="GO:0016592">
    <property type="term" value="C:mediator complex"/>
    <property type="evidence" value="ECO:0007669"/>
    <property type="project" value="TreeGrafter"/>
</dbReference>
<dbReference type="Proteomes" id="UP000594261">
    <property type="component" value="Chromosome 6"/>
</dbReference>
<evidence type="ECO:0000256" key="6">
    <source>
        <dbReference type="ARBA" id="ARBA00022840"/>
    </source>
</evidence>
<protein>
    <recommendedName>
        <fullName evidence="12">Protein kinase domain-containing protein</fullName>
    </recommendedName>
</protein>
<dbReference type="InParanoid" id="A0A7N2M003"/>
<sequence length="531" mass="59142">MGDTNSNNGNNTNTNNKKPEWLQQYDLLGKIGEGTYGLVFLARIKSSTNRGKSIAIKKFKQSKDGDGVSPTAIREIMLLREISHENVVKLVNVHINHVDMSLYLAFDYAEHDLYEIIRHHRDKVNQSIGQYTVKSFLWQLLNGLNYLHSNWIIHRDLKPSNILVMGEGDEQGVVKIADFGLARIYQAPLKSLSDNGVGGIFCVIGRYLVCSFMKREIVSLVFGLTFIVKGEPGNCLRARVRRGKALLRLQGNVVVTIWYRAPELLLGAKHYTSAVDMWAVGCIFAELLTLKPLFQGAEVKATPNPFQLDQLDKIFKVLGHPTLEKWPTLANLPHWQQDVQHIQGHKYDNTGLNTVVHLPIKGPAYDLLSKMLEYDPRKRITAAQALEHEYFRIEPLPGRNALVSPNGDKVVNYPTRPVDRTTDFEGTTSLQPSQPVSSGNAVSGSIPGAHGGTLRSGPRQMPVGGMQRMQPQAMQAYNNLASQPGMGSGMNPGGIPMQRGLPNQGHQQQQVRRKDTGMGMTGYPPQQKSRR</sequence>
<keyword evidence="14" id="KW-1185">Reference proteome</keyword>
<dbReference type="InterPro" id="IPR011009">
    <property type="entry name" value="Kinase-like_dom_sf"/>
</dbReference>
<evidence type="ECO:0000256" key="11">
    <source>
        <dbReference type="SAM" id="MobiDB-lite"/>
    </source>
</evidence>
<dbReference type="SMART" id="SM00220">
    <property type="entry name" value="S_TKc"/>
    <property type="match status" value="1"/>
</dbReference>
<evidence type="ECO:0000256" key="5">
    <source>
        <dbReference type="ARBA" id="ARBA00022777"/>
    </source>
</evidence>
<dbReference type="FunCoup" id="A0A7N2M003">
    <property type="interactions" value="4298"/>
</dbReference>
<evidence type="ECO:0000256" key="1">
    <source>
        <dbReference type="ARBA" id="ARBA00006485"/>
    </source>
</evidence>
<feature type="compositionally biased region" description="Polar residues" evidence="11">
    <location>
        <begin position="424"/>
        <end position="443"/>
    </location>
</feature>
<evidence type="ECO:0000256" key="4">
    <source>
        <dbReference type="ARBA" id="ARBA00022741"/>
    </source>
</evidence>
<comment type="catalytic activity">
    <reaction evidence="9">
        <text>[DNA-directed RNA polymerase] + ATP = phospho-[DNA-directed RNA polymerase] + ADP + H(+)</text>
        <dbReference type="Rhea" id="RHEA:10216"/>
        <dbReference type="Rhea" id="RHEA-COMP:11321"/>
        <dbReference type="Rhea" id="RHEA-COMP:11322"/>
        <dbReference type="ChEBI" id="CHEBI:15378"/>
        <dbReference type="ChEBI" id="CHEBI:30616"/>
        <dbReference type="ChEBI" id="CHEBI:43176"/>
        <dbReference type="ChEBI" id="CHEBI:68546"/>
        <dbReference type="ChEBI" id="CHEBI:456216"/>
        <dbReference type="EC" id="2.7.11.23"/>
    </reaction>
</comment>
<evidence type="ECO:0000256" key="8">
    <source>
        <dbReference type="ARBA" id="ARBA00048367"/>
    </source>
</evidence>